<sequence length="41" mass="4775">MFLDTADKDEIVKLSNFDWIKGVTTNPTLIRNVHKKKTELD</sequence>
<evidence type="ECO:0000313" key="2">
    <source>
        <dbReference type="EMBL" id="KFN88955.1"/>
    </source>
</evidence>
<dbReference type="AlphaFoldDB" id="A0A091BWY5"/>
<evidence type="ECO:0000256" key="1">
    <source>
        <dbReference type="ARBA" id="ARBA00023270"/>
    </source>
</evidence>
<reference evidence="2 3" key="1">
    <citation type="submission" date="2014-08" db="EMBL/GenBank/DDBJ databases">
        <title>Genome sequence of Tetragenococcus muriaticus.</title>
        <authorList>
            <person name="Chuea-nongthon C."/>
            <person name="Rodtong S."/>
            <person name="Yongsawatdigul J."/>
            <person name="Steele J.L."/>
            <person name="Liu X.-y."/>
            <person name="Speers J."/>
            <person name="Glasner J.D."/>
            <person name="Neeno-Eckwall E.C."/>
        </authorList>
    </citation>
    <scope>NUCLEOTIDE SEQUENCE [LARGE SCALE GENOMIC DNA]</scope>
    <source>
        <strain evidence="2 3">3MR10-3</strain>
    </source>
</reference>
<dbReference type="Proteomes" id="UP000029381">
    <property type="component" value="Unassembled WGS sequence"/>
</dbReference>
<organism evidence="2 3">
    <name type="scientific">Tetragenococcus muriaticus 3MR10-3</name>
    <dbReference type="NCBI Taxonomy" id="1302648"/>
    <lineage>
        <taxon>Bacteria</taxon>
        <taxon>Bacillati</taxon>
        <taxon>Bacillota</taxon>
        <taxon>Bacilli</taxon>
        <taxon>Lactobacillales</taxon>
        <taxon>Enterococcaceae</taxon>
        <taxon>Tetragenococcus</taxon>
    </lineage>
</organism>
<comment type="caution">
    <text evidence="2">The sequence shown here is derived from an EMBL/GenBank/DDBJ whole genome shotgun (WGS) entry which is preliminary data.</text>
</comment>
<dbReference type="Gene3D" id="3.20.20.70">
    <property type="entry name" value="Aldolase class I"/>
    <property type="match status" value="1"/>
</dbReference>
<protein>
    <recommendedName>
        <fullName evidence="4">Transaldolase</fullName>
    </recommendedName>
</protein>
<accession>A0A091BWY5</accession>
<keyword evidence="1" id="KW-0704">Schiff base</keyword>
<keyword evidence="3" id="KW-1185">Reference proteome</keyword>
<dbReference type="PATRIC" id="fig|1302648.3.peg.2245"/>
<dbReference type="SUPFAM" id="SSF51569">
    <property type="entry name" value="Aldolase"/>
    <property type="match status" value="1"/>
</dbReference>
<gene>
    <name evidence="2" type="ORF">TMU3MR103_2314</name>
</gene>
<dbReference type="InterPro" id="IPR001585">
    <property type="entry name" value="TAL/FSA"/>
</dbReference>
<dbReference type="InterPro" id="IPR013785">
    <property type="entry name" value="Aldolase_TIM"/>
</dbReference>
<dbReference type="PROSITE" id="PS01054">
    <property type="entry name" value="TRANSALDOLASE_1"/>
    <property type="match status" value="1"/>
</dbReference>
<dbReference type="RefSeq" id="WP_197052299.1">
    <property type="nucleotide sequence ID" value="NZ_JPVT01000298.1"/>
</dbReference>
<evidence type="ECO:0000313" key="3">
    <source>
        <dbReference type="Proteomes" id="UP000029381"/>
    </source>
</evidence>
<dbReference type="InterPro" id="IPR018225">
    <property type="entry name" value="Transaldolase_AS"/>
</dbReference>
<proteinExistence type="predicted"/>
<dbReference type="EMBL" id="JPVT01000298">
    <property type="protein sequence ID" value="KFN88955.1"/>
    <property type="molecule type" value="Genomic_DNA"/>
</dbReference>
<dbReference type="GO" id="GO:0005975">
    <property type="term" value="P:carbohydrate metabolic process"/>
    <property type="evidence" value="ECO:0007669"/>
    <property type="project" value="InterPro"/>
</dbReference>
<evidence type="ECO:0008006" key="4">
    <source>
        <dbReference type="Google" id="ProtNLM"/>
    </source>
</evidence>
<name>A0A091BWY5_9ENTE</name>
<dbReference type="Pfam" id="PF00923">
    <property type="entry name" value="TAL_FSA"/>
    <property type="match status" value="1"/>
</dbReference>